<gene>
    <name evidence="1" type="ORF">PXEA_LOCUS1687</name>
</gene>
<organism evidence="1 2">
    <name type="scientific">Protopolystoma xenopodis</name>
    <dbReference type="NCBI Taxonomy" id="117903"/>
    <lineage>
        <taxon>Eukaryota</taxon>
        <taxon>Metazoa</taxon>
        <taxon>Spiralia</taxon>
        <taxon>Lophotrochozoa</taxon>
        <taxon>Platyhelminthes</taxon>
        <taxon>Monogenea</taxon>
        <taxon>Polyopisthocotylea</taxon>
        <taxon>Polystomatidea</taxon>
        <taxon>Polystomatidae</taxon>
        <taxon>Protopolystoma</taxon>
    </lineage>
</organism>
<evidence type="ECO:0000313" key="1">
    <source>
        <dbReference type="EMBL" id="VEL08247.1"/>
    </source>
</evidence>
<name>A0A3S5CBU5_9PLAT</name>
<dbReference type="EMBL" id="CAAALY010003504">
    <property type="protein sequence ID" value="VEL08247.1"/>
    <property type="molecule type" value="Genomic_DNA"/>
</dbReference>
<comment type="caution">
    <text evidence="1">The sequence shown here is derived from an EMBL/GenBank/DDBJ whole genome shotgun (WGS) entry which is preliminary data.</text>
</comment>
<accession>A0A3S5CBU5</accession>
<evidence type="ECO:0000313" key="2">
    <source>
        <dbReference type="Proteomes" id="UP000784294"/>
    </source>
</evidence>
<reference evidence="1" key="1">
    <citation type="submission" date="2018-11" db="EMBL/GenBank/DDBJ databases">
        <authorList>
            <consortium name="Pathogen Informatics"/>
        </authorList>
    </citation>
    <scope>NUCLEOTIDE SEQUENCE</scope>
</reference>
<protein>
    <submittedName>
        <fullName evidence="1">Uncharacterized protein</fullName>
    </submittedName>
</protein>
<dbReference type="Proteomes" id="UP000784294">
    <property type="component" value="Unassembled WGS sequence"/>
</dbReference>
<keyword evidence="2" id="KW-1185">Reference proteome</keyword>
<proteinExistence type="predicted"/>
<dbReference type="AlphaFoldDB" id="A0A3S5CBU5"/>
<sequence length="307" mass="34629">MYPPGRLRPVHPRFGHAVAARHNEAWRHLAVLILPSSDDRLSSSRDSDLDQMKTDSNAISDNRTGALETTLVWVASAKRIIQLAVYTKRGDSRHNDDVKVCYTSELRIGRSLATIYGPHAGEAEIFWPDLGSQVRPSAPKPTQDMKVKTDGYGGRAVSSVHEEHLADDRGARGNKNQTGWRRVQNMYRMEQIGKETKVIWDGDRMILDTKHVEDDFGGEKEVNNDGNPDIDVLDEDEEADIEDEIEKKPMEQDSVAEPLRLYRIKHAEKDGSRVPLQTQIEELSVDLMPKPVEEITGITVKRAKVVF</sequence>